<dbReference type="EMBL" id="FZQP02000382">
    <property type="protein sequence ID" value="VVC88759.1"/>
    <property type="molecule type" value="Genomic_DNA"/>
</dbReference>
<protein>
    <submittedName>
        <fullName evidence="1">Uncharacterized protein</fullName>
    </submittedName>
</protein>
<organism evidence="1 2">
    <name type="scientific">Leptidea sinapis</name>
    <dbReference type="NCBI Taxonomy" id="189913"/>
    <lineage>
        <taxon>Eukaryota</taxon>
        <taxon>Metazoa</taxon>
        <taxon>Ecdysozoa</taxon>
        <taxon>Arthropoda</taxon>
        <taxon>Hexapoda</taxon>
        <taxon>Insecta</taxon>
        <taxon>Pterygota</taxon>
        <taxon>Neoptera</taxon>
        <taxon>Endopterygota</taxon>
        <taxon>Lepidoptera</taxon>
        <taxon>Glossata</taxon>
        <taxon>Ditrysia</taxon>
        <taxon>Papilionoidea</taxon>
        <taxon>Pieridae</taxon>
        <taxon>Dismorphiinae</taxon>
        <taxon>Leptidea</taxon>
    </lineage>
</organism>
<proteinExistence type="predicted"/>
<name>A0A5E4PS42_9NEOP</name>
<keyword evidence="2" id="KW-1185">Reference proteome</keyword>
<dbReference type="AlphaFoldDB" id="A0A5E4PS42"/>
<evidence type="ECO:0000313" key="2">
    <source>
        <dbReference type="Proteomes" id="UP000324832"/>
    </source>
</evidence>
<gene>
    <name evidence="1" type="ORF">LSINAPIS_LOCUS2043</name>
</gene>
<evidence type="ECO:0000313" key="1">
    <source>
        <dbReference type="EMBL" id="VVC88759.1"/>
    </source>
</evidence>
<sequence length="81" mass="9353">MLQAYFSDLEKETGLEWHSYSPPEERNVKVAIRGLPTETSTEEITEALNAKQFDVEADKDVPAVYFTCHLERHKIYSQYTG</sequence>
<accession>A0A5E4PS42</accession>
<reference evidence="1 2" key="1">
    <citation type="submission" date="2017-07" db="EMBL/GenBank/DDBJ databases">
        <authorList>
            <person name="Talla V."/>
            <person name="Backstrom N."/>
        </authorList>
    </citation>
    <scope>NUCLEOTIDE SEQUENCE [LARGE SCALE GENOMIC DNA]</scope>
</reference>
<dbReference type="Proteomes" id="UP000324832">
    <property type="component" value="Unassembled WGS sequence"/>
</dbReference>